<keyword evidence="2" id="KW-1185">Reference proteome</keyword>
<accession>A0A433WE67</accession>
<sequence length="177" mass="19808">MESNRQLNQALSANNAGLRLVYIPAAGEAVRFFRDAAGHTTEQQAAAFNAYVERNAYLRSRRGLFTERNMGRTPWNIQGDLHQAQEFLLPALKTHCITITADIINFTNMLNGSWGRQYFSPNTFNNTASVGLTPALYPPAQGKAGCPVYHFADPGTPYSINYFGSRYQMQLGVRYTF</sequence>
<dbReference type="OrthoDB" id="798719at2"/>
<dbReference type="EMBL" id="RIAR02000001">
    <property type="protein sequence ID" value="NSL86163.1"/>
    <property type="molecule type" value="Genomic_DNA"/>
</dbReference>
<name>A0A433WE67_9BACT</name>
<dbReference type="AlphaFoldDB" id="A0A433WE67"/>
<gene>
    <name evidence="1" type="ORF">ECE50_004945</name>
</gene>
<reference evidence="1" key="1">
    <citation type="submission" date="2020-05" db="EMBL/GenBank/DDBJ databases">
        <title>Chitinophaga laudate sp. nov., isolated from a tropical peat swamp.</title>
        <authorList>
            <person name="Goh C.B.S."/>
            <person name="Lee M.S."/>
            <person name="Parimannan S."/>
            <person name="Pasbakhsh P."/>
            <person name="Yule C.M."/>
            <person name="Rajandas H."/>
            <person name="Loke S."/>
            <person name="Croft L."/>
            <person name="Tan J.B.L."/>
        </authorList>
    </citation>
    <scope>NUCLEOTIDE SEQUENCE</scope>
    <source>
        <strain evidence="1">Mgbs1</strain>
    </source>
</reference>
<evidence type="ECO:0000313" key="2">
    <source>
        <dbReference type="Proteomes" id="UP000281028"/>
    </source>
</evidence>
<organism evidence="1 2">
    <name type="scientific">Chitinophaga solisilvae</name>
    <dbReference type="NCBI Taxonomy" id="1233460"/>
    <lineage>
        <taxon>Bacteria</taxon>
        <taxon>Pseudomonadati</taxon>
        <taxon>Bacteroidota</taxon>
        <taxon>Chitinophagia</taxon>
        <taxon>Chitinophagales</taxon>
        <taxon>Chitinophagaceae</taxon>
        <taxon>Chitinophaga</taxon>
    </lineage>
</organism>
<comment type="caution">
    <text evidence="1">The sequence shown here is derived from an EMBL/GenBank/DDBJ whole genome shotgun (WGS) entry which is preliminary data.</text>
</comment>
<evidence type="ECO:0000313" key="1">
    <source>
        <dbReference type="EMBL" id="NSL86163.1"/>
    </source>
</evidence>
<proteinExistence type="predicted"/>
<protein>
    <submittedName>
        <fullName evidence="1">Uncharacterized protein</fullName>
    </submittedName>
</protein>
<dbReference type="Proteomes" id="UP000281028">
    <property type="component" value="Unassembled WGS sequence"/>
</dbReference>